<keyword evidence="2" id="KW-0472">Membrane</keyword>
<organism evidence="4 5">
    <name type="scientific">Prorocentrum cordatum</name>
    <dbReference type="NCBI Taxonomy" id="2364126"/>
    <lineage>
        <taxon>Eukaryota</taxon>
        <taxon>Sar</taxon>
        <taxon>Alveolata</taxon>
        <taxon>Dinophyceae</taxon>
        <taxon>Prorocentrales</taxon>
        <taxon>Prorocentraceae</taxon>
        <taxon>Prorocentrum</taxon>
    </lineage>
</organism>
<keyword evidence="2" id="KW-0812">Transmembrane</keyword>
<dbReference type="EMBL" id="CAUYUJ010017762">
    <property type="protein sequence ID" value="CAK0877669.1"/>
    <property type="molecule type" value="Genomic_DNA"/>
</dbReference>
<dbReference type="InterPro" id="IPR003848">
    <property type="entry name" value="DUF218"/>
</dbReference>
<evidence type="ECO:0000259" key="3">
    <source>
        <dbReference type="Pfam" id="PF02698"/>
    </source>
</evidence>
<comment type="caution">
    <text evidence="4">The sequence shown here is derived from an EMBL/GenBank/DDBJ whole genome shotgun (WGS) entry which is preliminary data.</text>
</comment>
<sequence length="964" mass="103385">MANMEEGQALHGGKSNGPGLQSGPTPAIAPEKAQELQRLAREAGDVDAAKRYGALARFDRAERKQEQLAKIRNAEDETFGKLGEAAAQSTSTIKRTSRDLQEADIEVREPLQAMRQQHGARGDTKTIPQISPRQLVEGWAALAAIFTCFQIIGMEAVKQCYDKDETGFQESERRGTEAAKPFQEMLHDLRGIREQLGHVTGRKRQANTESQGAKVVPAAQPATSPAKPAHDIGARVAADEARSFEALKAAGGNAIDIDDVCVAHPVRVMGAPLQSTHCDFNKWCIAYSHLGLPARAEAKGAKNRRAKLCPWQQLGSLADAADGSSQEASRAVASCVVEEFAARARGASELGGLRKQVRPNALNEAEGWELEQPASAGHEILHGQSSYDLEETVEKRSMDFNGLAKGNPAELEAMTVAQLNELPANRSLEEIPHQGEGASVAMAAIARPPFSRSEENGKGRADDVRSRAIEFSAALNEGPTDLDHELSHWSRPMSAITVALLDLQRTPRKPLHWAGPEGNDELLKRGQLQSIGRAFEEFDQPNASTAVVNSVGASLWQQASAFDNGAGLAQAADARMSKARMSKVLLAFPDARRRCKAEATSSADAPETPNVSTCTSRTACAGASAVALARSGLRLPLADALQRLQGVPLRRRREGARPPDGEVVGDAVAGPRDSCKAPARCSQAHPGGDRLALLPTGMLWRSQVPCDVYVSSPGGGAEARLAPLREAGRLHLSWEAVDTVTNFTTLYAALVAASVSEVLLVTSPYHMPRARALAEDALGPAGIAVSPRPVPGGLEEPVEPRWKTWRDRLRLLLWRSTGLDLLPLARAARRWGALRLALLAGAAAAAAALLAHAAARAAVRWALPRAGRLRKWAAGARGRAAPSHCPSSEFKAAETEIESYKVELRTTMQKANPQDVPLQELNPDSLAAAPQEVQQVVALSVFVQYEELLAKQTKAFDWVVKCAP</sequence>
<reference evidence="4" key="1">
    <citation type="submission" date="2023-10" db="EMBL/GenBank/DDBJ databases">
        <authorList>
            <person name="Chen Y."/>
            <person name="Shah S."/>
            <person name="Dougan E. K."/>
            <person name="Thang M."/>
            <person name="Chan C."/>
        </authorList>
    </citation>
    <scope>NUCLEOTIDE SEQUENCE [LARGE SCALE GENOMIC DNA]</scope>
</reference>
<proteinExistence type="predicted"/>
<protein>
    <recommendedName>
        <fullName evidence="3">DUF218 domain-containing protein</fullName>
    </recommendedName>
</protein>
<feature type="region of interest" description="Disordered" evidence="1">
    <location>
        <begin position="650"/>
        <end position="671"/>
    </location>
</feature>
<accession>A0ABN9VZ13</accession>
<feature type="domain" description="DUF218" evidence="3">
    <location>
        <begin position="729"/>
        <end position="811"/>
    </location>
</feature>
<gene>
    <name evidence="4" type="ORF">PCOR1329_LOCUS61666</name>
</gene>
<dbReference type="Pfam" id="PF02698">
    <property type="entry name" value="DUF218"/>
    <property type="match status" value="1"/>
</dbReference>
<name>A0ABN9VZ13_9DINO</name>
<evidence type="ECO:0000313" key="4">
    <source>
        <dbReference type="EMBL" id="CAK0877669.1"/>
    </source>
</evidence>
<evidence type="ECO:0000256" key="2">
    <source>
        <dbReference type="SAM" id="Phobius"/>
    </source>
</evidence>
<evidence type="ECO:0000256" key="1">
    <source>
        <dbReference type="SAM" id="MobiDB-lite"/>
    </source>
</evidence>
<evidence type="ECO:0000313" key="5">
    <source>
        <dbReference type="Proteomes" id="UP001189429"/>
    </source>
</evidence>
<feature type="region of interest" description="Disordered" evidence="1">
    <location>
        <begin position="1"/>
        <end position="30"/>
    </location>
</feature>
<feature type="transmembrane region" description="Helical" evidence="2">
    <location>
        <begin position="836"/>
        <end position="855"/>
    </location>
</feature>
<keyword evidence="5" id="KW-1185">Reference proteome</keyword>
<dbReference type="Proteomes" id="UP001189429">
    <property type="component" value="Unassembled WGS sequence"/>
</dbReference>
<keyword evidence="2" id="KW-1133">Transmembrane helix</keyword>
<feature type="region of interest" description="Disordered" evidence="1">
    <location>
        <begin position="203"/>
        <end position="230"/>
    </location>
</feature>